<comment type="caution">
    <text evidence="1">The sequence shown here is derived from an EMBL/GenBank/DDBJ whole genome shotgun (WGS) entry which is preliminary data.</text>
</comment>
<dbReference type="Proteomes" id="UP000094849">
    <property type="component" value="Unassembled WGS sequence"/>
</dbReference>
<sequence>MVHGEKHHGFFQHQMNTKIGINTINVHAKNLKIIQTGRVAVENTGIQKAMNARMAQMEEDYLILITRILGGH</sequence>
<proteinExistence type="predicted"/>
<gene>
    <name evidence="1" type="ORF">A3196_20110</name>
</gene>
<dbReference type="AlphaFoldDB" id="A0A1E2UGY7"/>
<reference evidence="1 2" key="1">
    <citation type="submission" date="2016-03" db="EMBL/GenBank/DDBJ databases">
        <title>Chemosynthetic sulphur-oxidizing symbionts of marine invertebrate animals are capable of nitrogen fixation.</title>
        <authorList>
            <person name="Petersen J.M."/>
            <person name="Kemper A."/>
            <person name="Gruber-Vodicka H."/>
            <person name="Cardini U."/>
            <person name="Geest Mvander."/>
            <person name="Kleiner M."/>
            <person name="Bulgheresi S."/>
            <person name="Fussmann M."/>
            <person name="Herbold C."/>
            <person name="Seah B.K.B."/>
            <person name="Antony C.Paul."/>
            <person name="Liu D."/>
            <person name="Belitz A."/>
            <person name="Weber M."/>
        </authorList>
    </citation>
    <scope>NUCLEOTIDE SEQUENCE [LARGE SCALE GENOMIC DNA]</scope>
    <source>
        <strain evidence="1">G_D</strain>
    </source>
</reference>
<accession>A0A1E2UGY7</accession>
<name>A0A1E2UGY7_9GAMM</name>
<keyword evidence="2" id="KW-1185">Reference proteome</keyword>
<organism evidence="1 2">
    <name type="scientific">Candidatus Thiodiazotropha endoloripes</name>
    <dbReference type="NCBI Taxonomy" id="1818881"/>
    <lineage>
        <taxon>Bacteria</taxon>
        <taxon>Pseudomonadati</taxon>
        <taxon>Pseudomonadota</taxon>
        <taxon>Gammaproteobacteria</taxon>
        <taxon>Chromatiales</taxon>
        <taxon>Sedimenticolaceae</taxon>
        <taxon>Candidatus Thiodiazotropha</taxon>
    </lineage>
</organism>
<dbReference type="EMBL" id="LVJZ01000010">
    <property type="protein sequence ID" value="ODB91868.1"/>
    <property type="molecule type" value="Genomic_DNA"/>
</dbReference>
<protein>
    <submittedName>
        <fullName evidence="1">Uncharacterized protein</fullName>
    </submittedName>
</protein>
<evidence type="ECO:0000313" key="1">
    <source>
        <dbReference type="EMBL" id="ODB91868.1"/>
    </source>
</evidence>
<evidence type="ECO:0000313" key="2">
    <source>
        <dbReference type="Proteomes" id="UP000094849"/>
    </source>
</evidence>